<name>A0A7W3P466_9ACTN</name>
<sequence length="188" mass="20697">MTAGPGADRAILDHLLDALRQLPTSPDRDRYLGFLAEQGTDALRRDGGPEHVTASCFVLCPELDRVLLCYHRKGRFWVQFGGHLEPEDRDVAEAARREAREESGLADLELASPDIVDLDRHDLGPGFACRAHWDLGFVAFASPAAETTVSAESEDVGWFGIAALPPEIPSGFANRLQTVVDRMRHRPV</sequence>
<dbReference type="RefSeq" id="WP_220483358.1">
    <property type="nucleotide sequence ID" value="NZ_JACGWT010000001.1"/>
</dbReference>
<accession>A0A7W3P466</accession>
<evidence type="ECO:0000313" key="3">
    <source>
        <dbReference type="Proteomes" id="UP000523079"/>
    </source>
</evidence>
<dbReference type="EMBL" id="JACGWT010000001">
    <property type="protein sequence ID" value="MBA8792538.1"/>
    <property type="molecule type" value="Genomic_DNA"/>
</dbReference>
<evidence type="ECO:0000259" key="1">
    <source>
        <dbReference type="PROSITE" id="PS51462"/>
    </source>
</evidence>
<protein>
    <submittedName>
        <fullName evidence="2">8-oxo-dGTP pyrophosphatase MutT (NUDIX family)</fullName>
    </submittedName>
</protein>
<dbReference type="InterPro" id="IPR000086">
    <property type="entry name" value="NUDIX_hydrolase_dom"/>
</dbReference>
<feature type="domain" description="Nudix hydrolase" evidence="1">
    <location>
        <begin position="49"/>
        <end position="181"/>
    </location>
</feature>
<dbReference type="PROSITE" id="PS51462">
    <property type="entry name" value="NUDIX"/>
    <property type="match status" value="1"/>
</dbReference>
<dbReference type="Gene3D" id="3.90.79.10">
    <property type="entry name" value="Nucleoside Triphosphate Pyrophosphohydrolase"/>
    <property type="match status" value="1"/>
</dbReference>
<dbReference type="AlphaFoldDB" id="A0A7W3P466"/>
<organism evidence="2 3">
    <name type="scientific">Microlunatus kandeliicorticis</name>
    <dbReference type="NCBI Taxonomy" id="1759536"/>
    <lineage>
        <taxon>Bacteria</taxon>
        <taxon>Bacillati</taxon>
        <taxon>Actinomycetota</taxon>
        <taxon>Actinomycetes</taxon>
        <taxon>Propionibacteriales</taxon>
        <taxon>Propionibacteriaceae</taxon>
        <taxon>Microlunatus</taxon>
    </lineage>
</organism>
<dbReference type="SUPFAM" id="SSF55811">
    <property type="entry name" value="Nudix"/>
    <property type="match status" value="1"/>
</dbReference>
<proteinExistence type="predicted"/>
<evidence type="ECO:0000313" key="2">
    <source>
        <dbReference type="EMBL" id="MBA8792538.1"/>
    </source>
</evidence>
<keyword evidence="3" id="KW-1185">Reference proteome</keyword>
<dbReference type="Proteomes" id="UP000523079">
    <property type="component" value="Unassembled WGS sequence"/>
</dbReference>
<gene>
    <name evidence="2" type="ORF">FHX74_000132</name>
</gene>
<dbReference type="Pfam" id="PF00293">
    <property type="entry name" value="NUDIX"/>
    <property type="match status" value="1"/>
</dbReference>
<comment type="caution">
    <text evidence="2">The sequence shown here is derived from an EMBL/GenBank/DDBJ whole genome shotgun (WGS) entry which is preliminary data.</text>
</comment>
<dbReference type="InterPro" id="IPR015797">
    <property type="entry name" value="NUDIX_hydrolase-like_dom_sf"/>
</dbReference>
<reference evidence="2 3" key="1">
    <citation type="submission" date="2020-07" db="EMBL/GenBank/DDBJ databases">
        <title>Sequencing the genomes of 1000 actinobacteria strains.</title>
        <authorList>
            <person name="Klenk H.-P."/>
        </authorList>
    </citation>
    <scope>NUCLEOTIDE SEQUENCE [LARGE SCALE GENOMIC DNA]</scope>
    <source>
        <strain evidence="2 3">DSM 100723</strain>
    </source>
</reference>